<proteinExistence type="predicted"/>
<organism evidence="1 2">
    <name type="scientific">Vibrio penaeicida</name>
    <dbReference type="NCBI Taxonomy" id="104609"/>
    <lineage>
        <taxon>Bacteria</taxon>
        <taxon>Pseudomonadati</taxon>
        <taxon>Pseudomonadota</taxon>
        <taxon>Gammaproteobacteria</taxon>
        <taxon>Vibrionales</taxon>
        <taxon>Vibrionaceae</taxon>
        <taxon>Vibrio</taxon>
    </lineage>
</organism>
<reference evidence="2" key="1">
    <citation type="journal article" date="2019" name="Int. J. Syst. Evol. Microbiol.">
        <title>The Global Catalogue of Microorganisms (GCM) 10K type strain sequencing project: providing services to taxonomists for standard genome sequencing and annotation.</title>
        <authorList>
            <consortium name="The Broad Institute Genomics Platform"/>
            <consortium name="The Broad Institute Genome Sequencing Center for Infectious Disease"/>
            <person name="Wu L."/>
            <person name="Ma J."/>
        </authorList>
    </citation>
    <scope>NUCLEOTIDE SEQUENCE [LARGE SCALE GENOMIC DNA]</scope>
    <source>
        <strain evidence="2">NBRC 15640</strain>
    </source>
</reference>
<comment type="caution">
    <text evidence="1">The sequence shown here is derived from an EMBL/GenBank/DDBJ whole genome shotgun (WGS) entry which is preliminary data.</text>
</comment>
<dbReference type="EMBL" id="BSNX01000075">
    <property type="protein sequence ID" value="GLQ75812.1"/>
    <property type="molecule type" value="Genomic_DNA"/>
</dbReference>
<dbReference type="RefSeq" id="WP_126606869.1">
    <property type="nucleotide sequence ID" value="NZ_AP025145.1"/>
</dbReference>
<accession>A0AAV5P0P4</accession>
<dbReference type="Proteomes" id="UP001156690">
    <property type="component" value="Unassembled WGS sequence"/>
</dbReference>
<gene>
    <name evidence="1" type="ORF">GCM10007932_51750</name>
</gene>
<protein>
    <submittedName>
        <fullName evidence="1">Uncharacterized protein</fullName>
    </submittedName>
</protein>
<keyword evidence="2" id="KW-1185">Reference proteome</keyword>
<evidence type="ECO:0000313" key="2">
    <source>
        <dbReference type="Proteomes" id="UP001156690"/>
    </source>
</evidence>
<name>A0AAV5P0P4_9VIBR</name>
<evidence type="ECO:0000313" key="1">
    <source>
        <dbReference type="EMBL" id="GLQ75812.1"/>
    </source>
</evidence>
<sequence length="115" mass="13100">MFKNNVNRRQMMKLVGKTSVAGYALTSISLNASTNLISVKGENEASSPEAFIQSILRKKLGKLDEVTEEEITFFAKQYVAFHGEDFNYKKQLESPIDELMLMKEFVQSVKYRPIA</sequence>
<dbReference type="AlphaFoldDB" id="A0AAV5P0P4"/>